<keyword evidence="2" id="KW-0812">Transmembrane</keyword>
<dbReference type="WBParaSite" id="jg16383">
    <property type="protein sequence ID" value="jg16383"/>
    <property type="gene ID" value="jg16383"/>
</dbReference>
<evidence type="ECO:0000313" key="5">
    <source>
        <dbReference type="WBParaSite" id="jg16383"/>
    </source>
</evidence>
<dbReference type="Pfam" id="PF01400">
    <property type="entry name" value="Astacin"/>
    <property type="match status" value="1"/>
</dbReference>
<dbReference type="PROSITE" id="PS51864">
    <property type="entry name" value="ASTACIN"/>
    <property type="match status" value="1"/>
</dbReference>
<dbReference type="GO" id="GO:0006508">
    <property type="term" value="P:proteolysis"/>
    <property type="evidence" value="ECO:0007669"/>
    <property type="project" value="InterPro"/>
</dbReference>
<feature type="transmembrane region" description="Helical" evidence="2">
    <location>
        <begin position="98"/>
        <end position="117"/>
    </location>
</feature>
<evidence type="ECO:0000256" key="2">
    <source>
        <dbReference type="SAM" id="Phobius"/>
    </source>
</evidence>
<reference evidence="5" key="1">
    <citation type="submission" date="2022-11" db="UniProtKB">
        <authorList>
            <consortium name="WormBaseParasite"/>
        </authorList>
    </citation>
    <scope>IDENTIFICATION</scope>
</reference>
<sequence length="137" mass="15503">MNRSKWTLNGAGIYLEAAKKSLARGRRVGYDFGSVMHYTAYQNHGDVIVMLPTDPRYLHTMGNNYGPVFSDLLAMNKYYNCQMFCPKIIDCKNEGFKTARIVVVVYALAVLAVQIAVKELLENGALLKTVEKLFRLF</sequence>
<evidence type="ECO:0000313" key="4">
    <source>
        <dbReference type="Proteomes" id="UP000887574"/>
    </source>
</evidence>
<dbReference type="PANTHER" id="PTHR10127">
    <property type="entry name" value="DISCOIDIN, CUB, EGF, LAMININ , AND ZINC METALLOPROTEASE DOMAIN CONTAINING"/>
    <property type="match status" value="1"/>
</dbReference>
<protein>
    <submittedName>
        <fullName evidence="5">Peptidase M12A domain-containing protein</fullName>
    </submittedName>
</protein>
<dbReference type="PANTHER" id="PTHR10127:SF831">
    <property type="entry name" value="ZINC METALLOPROTEINASE NAS-37"/>
    <property type="match status" value="1"/>
</dbReference>
<accession>A0A915D6Y4</accession>
<proteinExistence type="predicted"/>
<dbReference type="InterPro" id="IPR024079">
    <property type="entry name" value="MetalloPept_cat_dom_sf"/>
</dbReference>
<dbReference type="Gene3D" id="3.40.390.10">
    <property type="entry name" value="Collagenase (Catalytic Domain)"/>
    <property type="match status" value="1"/>
</dbReference>
<organism evidence="4 5">
    <name type="scientific">Ditylenchus dipsaci</name>
    <dbReference type="NCBI Taxonomy" id="166011"/>
    <lineage>
        <taxon>Eukaryota</taxon>
        <taxon>Metazoa</taxon>
        <taxon>Ecdysozoa</taxon>
        <taxon>Nematoda</taxon>
        <taxon>Chromadorea</taxon>
        <taxon>Rhabditida</taxon>
        <taxon>Tylenchina</taxon>
        <taxon>Tylenchomorpha</taxon>
        <taxon>Sphaerularioidea</taxon>
        <taxon>Anguinidae</taxon>
        <taxon>Anguininae</taxon>
        <taxon>Ditylenchus</taxon>
    </lineage>
</organism>
<keyword evidence="2" id="KW-1133">Transmembrane helix</keyword>
<keyword evidence="2" id="KW-0472">Membrane</keyword>
<evidence type="ECO:0000256" key="1">
    <source>
        <dbReference type="PROSITE-ProRule" id="PRU01211"/>
    </source>
</evidence>
<dbReference type="InterPro" id="IPR001506">
    <property type="entry name" value="Peptidase_M12A"/>
</dbReference>
<dbReference type="GO" id="GO:0004222">
    <property type="term" value="F:metalloendopeptidase activity"/>
    <property type="evidence" value="ECO:0007669"/>
    <property type="project" value="InterPro"/>
</dbReference>
<dbReference type="SUPFAM" id="SSF55486">
    <property type="entry name" value="Metalloproteases ('zincins'), catalytic domain"/>
    <property type="match status" value="1"/>
</dbReference>
<name>A0A915D6Y4_9BILA</name>
<comment type="caution">
    <text evidence="1">Lacks conserved residue(s) required for the propagation of feature annotation.</text>
</comment>
<feature type="domain" description="Peptidase M12A" evidence="3">
    <location>
        <begin position="1"/>
        <end position="82"/>
    </location>
</feature>
<evidence type="ECO:0000259" key="3">
    <source>
        <dbReference type="PROSITE" id="PS51864"/>
    </source>
</evidence>
<dbReference type="AlphaFoldDB" id="A0A915D6Y4"/>
<keyword evidence="4" id="KW-1185">Reference proteome</keyword>
<dbReference type="Proteomes" id="UP000887574">
    <property type="component" value="Unplaced"/>
</dbReference>